<organism evidence="1 2">
    <name type="scientific">Marinitenerispora sediminis</name>
    <dbReference type="NCBI Taxonomy" id="1931232"/>
    <lineage>
        <taxon>Bacteria</taxon>
        <taxon>Bacillati</taxon>
        <taxon>Actinomycetota</taxon>
        <taxon>Actinomycetes</taxon>
        <taxon>Streptosporangiales</taxon>
        <taxon>Nocardiopsidaceae</taxon>
        <taxon>Marinitenerispora</taxon>
    </lineage>
</organism>
<accession>A0A368T7T3</accession>
<reference evidence="1 2" key="1">
    <citation type="submission" date="2018-04" db="EMBL/GenBank/DDBJ databases">
        <title>Novel actinobacteria from marine sediment.</title>
        <authorList>
            <person name="Ng Z.Y."/>
            <person name="Tan G.Y.A."/>
        </authorList>
    </citation>
    <scope>NUCLEOTIDE SEQUENCE [LARGE SCALE GENOMIC DNA]</scope>
    <source>
        <strain evidence="1 2">TPS81</strain>
    </source>
</reference>
<evidence type="ECO:0000313" key="2">
    <source>
        <dbReference type="Proteomes" id="UP000253318"/>
    </source>
</evidence>
<gene>
    <name evidence="1" type="ORF">DEF24_14290</name>
</gene>
<proteinExistence type="predicted"/>
<protein>
    <submittedName>
        <fullName evidence="1">Uncharacterized protein</fullName>
    </submittedName>
</protein>
<keyword evidence="2" id="KW-1185">Reference proteome</keyword>
<dbReference type="EMBL" id="QEIN01000103">
    <property type="protein sequence ID" value="RCV58034.1"/>
    <property type="molecule type" value="Genomic_DNA"/>
</dbReference>
<comment type="caution">
    <text evidence="1">The sequence shown here is derived from an EMBL/GenBank/DDBJ whole genome shotgun (WGS) entry which is preliminary data.</text>
</comment>
<dbReference type="Proteomes" id="UP000253318">
    <property type="component" value="Unassembled WGS sequence"/>
</dbReference>
<evidence type="ECO:0000313" key="1">
    <source>
        <dbReference type="EMBL" id="RCV58034.1"/>
    </source>
</evidence>
<dbReference type="AlphaFoldDB" id="A0A368T7T3"/>
<name>A0A368T7T3_9ACTN</name>
<dbReference type="RefSeq" id="WP_114399188.1">
    <property type="nucleotide sequence ID" value="NZ_QEIM01000112.1"/>
</dbReference>
<sequence length="141" mass="16383">METRVGQRPFPDDRRLVRSVVVQHWMHTKPRRCPRSIRFMDFRNSPSRCSRWWEEITVPDAISRAANRAVAFSPDVVSAARRRVRHRQDRRGPVQGLDTGFVVHAQHQRRIGGSGYRPVTAWTFSTKNGSVEISIHRRDAV</sequence>